<evidence type="ECO:0000313" key="3">
    <source>
        <dbReference type="Proteomes" id="UP001500610"/>
    </source>
</evidence>
<protein>
    <submittedName>
        <fullName evidence="2">Uncharacterized protein</fullName>
    </submittedName>
</protein>
<organism evidence="2 3">
    <name type="scientific">Streptomyces hyderabadensis</name>
    <dbReference type="NCBI Taxonomy" id="598549"/>
    <lineage>
        <taxon>Bacteria</taxon>
        <taxon>Bacillati</taxon>
        <taxon>Actinomycetota</taxon>
        <taxon>Actinomycetes</taxon>
        <taxon>Kitasatosporales</taxon>
        <taxon>Streptomycetaceae</taxon>
        <taxon>Streptomyces</taxon>
    </lineage>
</organism>
<evidence type="ECO:0000256" key="1">
    <source>
        <dbReference type="SAM" id="MobiDB-lite"/>
    </source>
</evidence>
<dbReference type="Proteomes" id="UP001500610">
    <property type="component" value="Unassembled WGS sequence"/>
</dbReference>
<evidence type="ECO:0000313" key="2">
    <source>
        <dbReference type="EMBL" id="GAA4979342.1"/>
    </source>
</evidence>
<dbReference type="EMBL" id="BAABIV010000005">
    <property type="protein sequence ID" value="GAA4979342.1"/>
    <property type="molecule type" value="Genomic_DNA"/>
</dbReference>
<keyword evidence="3" id="KW-1185">Reference proteome</keyword>
<sequence length="84" mass="8838">MGARGARRKADGEQRSDQRSDRDGHPSLGAHVVPLSDTGLDLTTSGLDHSGGAGPVKGLRTTNRQEAVPIWRDGARAQLVALLV</sequence>
<gene>
    <name evidence="2" type="ORF">GCM10023257_16510</name>
</gene>
<comment type="caution">
    <text evidence="2">The sequence shown here is derived from an EMBL/GenBank/DDBJ whole genome shotgun (WGS) entry which is preliminary data.</text>
</comment>
<reference evidence="3" key="1">
    <citation type="journal article" date="2019" name="Int. J. Syst. Evol. Microbiol.">
        <title>The Global Catalogue of Microorganisms (GCM) 10K type strain sequencing project: providing services to taxonomists for standard genome sequencing and annotation.</title>
        <authorList>
            <consortium name="The Broad Institute Genomics Platform"/>
            <consortium name="The Broad Institute Genome Sequencing Center for Infectious Disease"/>
            <person name="Wu L."/>
            <person name="Ma J."/>
        </authorList>
    </citation>
    <scope>NUCLEOTIDE SEQUENCE [LARGE SCALE GENOMIC DNA]</scope>
    <source>
        <strain evidence="3">JCM 17657</strain>
    </source>
</reference>
<name>A0ABP9HVR1_9ACTN</name>
<feature type="region of interest" description="Disordered" evidence="1">
    <location>
        <begin position="1"/>
        <end position="60"/>
    </location>
</feature>
<proteinExistence type="predicted"/>
<feature type="compositionally biased region" description="Basic and acidic residues" evidence="1">
    <location>
        <begin position="8"/>
        <end position="25"/>
    </location>
</feature>
<accession>A0ABP9HVR1</accession>